<comment type="caution">
    <text evidence="2">The sequence shown here is derived from an EMBL/GenBank/DDBJ whole genome shotgun (WGS) entry which is preliminary data.</text>
</comment>
<sequence length="97" mass="11338">MGLLHKHFGITVVVMKVKGTDGIFGGYNPLAWDKTINETWNEWMETKDYFIFSLKKCRVSIIRYAICNVSKYHQNNYGPHFGNSKESNFTSDNNNYY</sequence>
<protein>
    <recommendedName>
        <fullName evidence="1">TLDc domain-containing protein</fullName>
    </recommendedName>
</protein>
<proteinExistence type="predicted"/>
<accession>A0A397JH53</accession>
<dbReference type="OrthoDB" id="2428684at2759"/>
<gene>
    <name evidence="2" type="ORF">Glove_67g112</name>
</gene>
<evidence type="ECO:0000259" key="1">
    <source>
        <dbReference type="PROSITE" id="PS51886"/>
    </source>
</evidence>
<dbReference type="EMBL" id="PQFF01000064">
    <property type="protein sequence ID" value="RHZ85276.1"/>
    <property type="molecule type" value="Genomic_DNA"/>
</dbReference>
<dbReference type="Proteomes" id="UP000266861">
    <property type="component" value="Unassembled WGS sequence"/>
</dbReference>
<evidence type="ECO:0000313" key="3">
    <source>
        <dbReference type="Proteomes" id="UP000266861"/>
    </source>
</evidence>
<reference evidence="2 3" key="1">
    <citation type="submission" date="2018-08" db="EMBL/GenBank/DDBJ databases">
        <title>Genome and evolution of the arbuscular mycorrhizal fungus Diversispora epigaea (formerly Glomus versiforme) and its bacterial endosymbionts.</title>
        <authorList>
            <person name="Sun X."/>
            <person name="Fei Z."/>
            <person name="Harrison M."/>
        </authorList>
    </citation>
    <scope>NUCLEOTIDE SEQUENCE [LARGE SCALE GENOMIC DNA]</scope>
    <source>
        <strain evidence="2 3">IT104</strain>
    </source>
</reference>
<keyword evidence="3" id="KW-1185">Reference proteome</keyword>
<organism evidence="2 3">
    <name type="scientific">Diversispora epigaea</name>
    <dbReference type="NCBI Taxonomy" id="1348612"/>
    <lineage>
        <taxon>Eukaryota</taxon>
        <taxon>Fungi</taxon>
        <taxon>Fungi incertae sedis</taxon>
        <taxon>Mucoromycota</taxon>
        <taxon>Glomeromycotina</taxon>
        <taxon>Glomeromycetes</taxon>
        <taxon>Diversisporales</taxon>
        <taxon>Diversisporaceae</taxon>
        <taxon>Diversispora</taxon>
    </lineage>
</organism>
<feature type="domain" description="TLDc" evidence="1">
    <location>
        <begin position="1"/>
        <end position="97"/>
    </location>
</feature>
<dbReference type="PROSITE" id="PS51886">
    <property type="entry name" value="TLDC"/>
    <property type="match status" value="1"/>
</dbReference>
<dbReference type="AlphaFoldDB" id="A0A397JH53"/>
<evidence type="ECO:0000313" key="2">
    <source>
        <dbReference type="EMBL" id="RHZ85276.1"/>
    </source>
</evidence>
<dbReference type="InterPro" id="IPR006571">
    <property type="entry name" value="TLDc_dom"/>
</dbReference>
<name>A0A397JH53_9GLOM</name>